<gene>
    <name evidence="1" type="ORF">IPN02_10060</name>
</gene>
<reference evidence="1 2" key="1">
    <citation type="submission" date="2020-10" db="EMBL/GenBank/DDBJ databases">
        <title>Connecting structure to function with the recovery of over 1000 high-quality activated sludge metagenome-assembled genomes encoding full-length rRNA genes using long-read sequencing.</title>
        <authorList>
            <person name="Singleton C.M."/>
            <person name="Petriglieri F."/>
            <person name="Kristensen J.M."/>
            <person name="Kirkegaard R.H."/>
            <person name="Michaelsen T.Y."/>
            <person name="Andersen M.H."/>
            <person name="Karst S.M."/>
            <person name="Dueholm M.S."/>
            <person name="Nielsen P.H."/>
            <person name="Albertsen M."/>
        </authorList>
    </citation>
    <scope>NUCLEOTIDE SEQUENCE [LARGE SCALE GENOMIC DNA]</scope>
    <source>
        <strain evidence="1">Lyne_18-Q3-R50-59_MAXAC.006</strain>
    </source>
</reference>
<evidence type="ECO:0000313" key="2">
    <source>
        <dbReference type="Proteomes" id="UP000727993"/>
    </source>
</evidence>
<dbReference type="Proteomes" id="UP000727993">
    <property type="component" value="Unassembled WGS sequence"/>
</dbReference>
<evidence type="ECO:0000313" key="1">
    <source>
        <dbReference type="EMBL" id="MBK9297158.1"/>
    </source>
</evidence>
<comment type="caution">
    <text evidence="1">The sequence shown here is derived from an EMBL/GenBank/DDBJ whole genome shotgun (WGS) entry which is preliminary data.</text>
</comment>
<dbReference type="AlphaFoldDB" id="A0A936NCZ7"/>
<protein>
    <submittedName>
        <fullName evidence="1">Uncharacterized protein</fullName>
    </submittedName>
</protein>
<sequence>MLVELMTEFEGVRDRTGLGASGPVEGTSLSVEDLEVEVDELAPNVARVVLTDGELSARYDLSDAPKPVQRFLHKDDRDRRDSGKVSVDDYEDEIDAELSAIVVKKGRGWYISPSMTTADLLVESQGDSYTSGDFDEYGKVDFFAEGADSPAAVLEELSAAVASGDPEEIAAHLPSDQGQAVSVFSDAANQLSEEQFSSDDGRYGVFDRNRWELDSAKTHTEKGPNGTTRLVIDSGEASVVDEDGDAYEVESEGWELCGQASGEDRECINVLTGRSGDSDGWGDDAPIAQLGVEVLGDAPSVLVREVDGGWKLDPVATALDLGVSLMGKIDQDYVQAATLQPLGGPDVEMPAGQDEAEVVFDTAGFASLAVSTEQGGIYSVIVEDVDPLWFGISDPEGFSGNDAYFSDARLYDDGDRDRDDGASRIFHSGRGHHRSWARRNRQLARHGYCSVGEGRDGPSQSG</sequence>
<proteinExistence type="predicted"/>
<dbReference type="EMBL" id="JADJZA010000006">
    <property type="protein sequence ID" value="MBK9297158.1"/>
    <property type="molecule type" value="Genomic_DNA"/>
</dbReference>
<name>A0A936NCZ7_9ACTN</name>
<organism evidence="1 2">
    <name type="scientific">Candidatus Neomicrothrix subdominans</name>
    <dbReference type="NCBI Taxonomy" id="2954438"/>
    <lineage>
        <taxon>Bacteria</taxon>
        <taxon>Bacillati</taxon>
        <taxon>Actinomycetota</taxon>
        <taxon>Acidimicrobiia</taxon>
        <taxon>Acidimicrobiales</taxon>
        <taxon>Microthrixaceae</taxon>
        <taxon>Candidatus Neomicrothrix</taxon>
    </lineage>
</organism>
<accession>A0A936NCZ7</accession>